<organism evidence="6 7">
    <name type="scientific">Urbifossiella limnaea</name>
    <dbReference type="NCBI Taxonomy" id="2528023"/>
    <lineage>
        <taxon>Bacteria</taxon>
        <taxon>Pseudomonadati</taxon>
        <taxon>Planctomycetota</taxon>
        <taxon>Planctomycetia</taxon>
        <taxon>Gemmatales</taxon>
        <taxon>Gemmataceae</taxon>
        <taxon>Urbifossiella</taxon>
    </lineage>
</organism>
<name>A0A517XNH0_9BACT</name>
<evidence type="ECO:0000256" key="1">
    <source>
        <dbReference type="ARBA" id="ARBA00022603"/>
    </source>
</evidence>
<evidence type="ECO:0000313" key="7">
    <source>
        <dbReference type="Proteomes" id="UP000319576"/>
    </source>
</evidence>
<evidence type="ECO:0000256" key="4">
    <source>
        <dbReference type="SAM" id="SignalP"/>
    </source>
</evidence>
<evidence type="ECO:0000256" key="3">
    <source>
        <dbReference type="ARBA" id="ARBA00022691"/>
    </source>
</evidence>
<dbReference type="Proteomes" id="UP000319576">
    <property type="component" value="Chromosome"/>
</dbReference>
<feature type="signal peptide" evidence="4">
    <location>
        <begin position="1"/>
        <end position="23"/>
    </location>
</feature>
<sequence length="194" mass="21180" precursor="true">MRKLFAALGLAAAAAALTSSVAAQGDKADAQPKIIVPYVPTHPKVVEAMLKTAAVKEGETVYDLGCGDGRIVIAAVKDFKAKKGLGIDFNPERLKDCEKSMADAKLTDDQKKAMTFKKGDVLQMKADDFKGVDVVTLYLLPSVNRELKPVLKAGLKKGARVVSHDFDMGDDWMPEKTMQVEADRQHTVYLWTIK</sequence>
<dbReference type="InterPro" id="IPR029063">
    <property type="entry name" value="SAM-dependent_MTases_sf"/>
</dbReference>
<dbReference type="PANTHER" id="PTHR13610">
    <property type="entry name" value="METHYLTRANSFERASE DOMAIN-CONTAINING PROTEIN"/>
    <property type="match status" value="1"/>
</dbReference>
<keyword evidence="2 6" id="KW-0808">Transferase</keyword>
<dbReference type="SUPFAM" id="SSF53335">
    <property type="entry name" value="S-adenosyl-L-methionine-dependent methyltransferases"/>
    <property type="match status" value="1"/>
</dbReference>
<evidence type="ECO:0000259" key="5">
    <source>
        <dbReference type="Pfam" id="PF13847"/>
    </source>
</evidence>
<dbReference type="GO" id="GO:0016279">
    <property type="term" value="F:protein-lysine N-methyltransferase activity"/>
    <property type="evidence" value="ECO:0007669"/>
    <property type="project" value="InterPro"/>
</dbReference>
<keyword evidence="3" id="KW-0949">S-adenosyl-L-methionine</keyword>
<gene>
    <name evidence="6" type="primary">cmoA</name>
    <name evidence="6" type="ORF">ETAA1_09500</name>
</gene>
<dbReference type="EMBL" id="CP036273">
    <property type="protein sequence ID" value="QDU19047.1"/>
    <property type="molecule type" value="Genomic_DNA"/>
</dbReference>
<evidence type="ECO:0000256" key="2">
    <source>
        <dbReference type="ARBA" id="ARBA00022679"/>
    </source>
</evidence>
<keyword evidence="7" id="KW-1185">Reference proteome</keyword>
<dbReference type="KEGG" id="uli:ETAA1_09500"/>
<dbReference type="PANTHER" id="PTHR13610:SF11">
    <property type="entry name" value="METHYLTRANSFERASE DOMAIN-CONTAINING PROTEIN"/>
    <property type="match status" value="1"/>
</dbReference>
<evidence type="ECO:0000313" key="6">
    <source>
        <dbReference type="EMBL" id="QDU19047.1"/>
    </source>
</evidence>
<reference evidence="6 7" key="1">
    <citation type="submission" date="2019-02" db="EMBL/GenBank/DDBJ databases">
        <title>Deep-cultivation of Planctomycetes and their phenomic and genomic characterization uncovers novel biology.</title>
        <authorList>
            <person name="Wiegand S."/>
            <person name="Jogler M."/>
            <person name="Boedeker C."/>
            <person name="Pinto D."/>
            <person name="Vollmers J."/>
            <person name="Rivas-Marin E."/>
            <person name="Kohn T."/>
            <person name="Peeters S.H."/>
            <person name="Heuer A."/>
            <person name="Rast P."/>
            <person name="Oberbeckmann S."/>
            <person name="Bunk B."/>
            <person name="Jeske O."/>
            <person name="Meyerdierks A."/>
            <person name="Storesund J.E."/>
            <person name="Kallscheuer N."/>
            <person name="Luecker S."/>
            <person name="Lage O.M."/>
            <person name="Pohl T."/>
            <person name="Merkel B.J."/>
            <person name="Hornburger P."/>
            <person name="Mueller R.-W."/>
            <person name="Bruemmer F."/>
            <person name="Labrenz M."/>
            <person name="Spormann A.M."/>
            <person name="Op den Camp H."/>
            <person name="Overmann J."/>
            <person name="Amann R."/>
            <person name="Jetten M.S.M."/>
            <person name="Mascher T."/>
            <person name="Medema M.H."/>
            <person name="Devos D.P."/>
            <person name="Kaster A.-K."/>
            <person name="Ovreas L."/>
            <person name="Rohde M."/>
            <person name="Galperin M.Y."/>
            <person name="Jogler C."/>
        </authorList>
    </citation>
    <scope>NUCLEOTIDE SEQUENCE [LARGE SCALE GENOMIC DNA]</scope>
    <source>
        <strain evidence="6 7">ETA_A1</strain>
    </source>
</reference>
<dbReference type="AlphaFoldDB" id="A0A517XNH0"/>
<dbReference type="InterPro" id="IPR026170">
    <property type="entry name" value="FAM173A/B"/>
</dbReference>
<keyword evidence="1 6" id="KW-0489">Methyltransferase</keyword>
<dbReference type="InterPro" id="IPR025714">
    <property type="entry name" value="Methyltranfer_dom"/>
</dbReference>
<feature type="chain" id="PRO_5021986179" evidence="4">
    <location>
        <begin position="24"/>
        <end position="194"/>
    </location>
</feature>
<dbReference type="RefSeq" id="WP_145234747.1">
    <property type="nucleotide sequence ID" value="NZ_CP036273.1"/>
</dbReference>
<accession>A0A517XNH0</accession>
<feature type="domain" description="Methyltransferase" evidence="5">
    <location>
        <begin position="56"/>
        <end position="175"/>
    </location>
</feature>
<proteinExistence type="predicted"/>
<dbReference type="GO" id="GO:0032259">
    <property type="term" value="P:methylation"/>
    <property type="evidence" value="ECO:0007669"/>
    <property type="project" value="UniProtKB-KW"/>
</dbReference>
<keyword evidence="4" id="KW-0732">Signal</keyword>
<dbReference type="Pfam" id="PF13847">
    <property type="entry name" value="Methyltransf_31"/>
    <property type="match status" value="1"/>
</dbReference>
<dbReference type="CDD" id="cd02440">
    <property type="entry name" value="AdoMet_MTases"/>
    <property type="match status" value="1"/>
</dbReference>
<dbReference type="OrthoDB" id="281208at2"/>
<protein>
    <submittedName>
        <fullName evidence="6">tRNA (Cmo5U34)-methyltransferase</fullName>
    </submittedName>
</protein>
<dbReference type="Gene3D" id="3.40.50.150">
    <property type="entry name" value="Vaccinia Virus protein VP39"/>
    <property type="match status" value="1"/>
</dbReference>